<organism evidence="2 3">
    <name type="scientific">Rotaria magnacalcarata</name>
    <dbReference type="NCBI Taxonomy" id="392030"/>
    <lineage>
        <taxon>Eukaryota</taxon>
        <taxon>Metazoa</taxon>
        <taxon>Spiralia</taxon>
        <taxon>Gnathifera</taxon>
        <taxon>Rotifera</taxon>
        <taxon>Eurotatoria</taxon>
        <taxon>Bdelloidea</taxon>
        <taxon>Philodinida</taxon>
        <taxon>Philodinidae</taxon>
        <taxon>Rotaria</taxon>
    </lineage>
</organism>
<evidence type="ECO:0000313" key="3">
    <source>
        <dbReference type="Proteomes" id="UP000663866"/>
    </source>
</evidence>
<keyword evidence="3" id="KW-1185">Reference proteome</keyword>
<evidence type="ECO:0000256" key="1">
    <source>
        <dbReference type="SAM" id="MobiDB-lite"/>
    </source>
</evidence>
<reference evidence="2" key="1">
    <citation type="submission" date="2021-02" db="EMBL/GenBank/DDBJ databases">
        <authorList>
            <person name="Nowell W R."/>
        </authorList>
    </citation>
    <scope>NUCLEOTIDE SEQUENCE</scope>
</reference>
<dbReference type="Proteomes" id="UP000663866">
    <property type="component" value="Unassembled WGS sequence"/>
</dbReference>
<protein>
    <submittedName>
        <fullName evidence="2">Uncharacterized protein</fullName>
    </submittedName>
</protein>
<feature type="non-terminal residue" evidence="2">
    <location>
        <position position="123"/>
    </location>
</feature>
<feature type="compositionally biased region" description="Polar residues" evidence="1">
    <location>
        <begin position="19"/>
        <end position="30"/>
    </location>
</feature>
<dbReference type="EMBL" id="CAJOBG010064337">
    <property type="protein sequence ID" value="CAF4566420.1"/>
    <property type="molecule type" value="Genomic_DNA"/>
</dbReference>
<feature type="region of interest" description="Disordered" evidence="1">
    <location>
        <begin position="1"/>
        <end position="88"/>
    </location>
</feature>
<sequence>MLQTNEDTHNKRPIMLTFSKPSTKTTNTDGSVPIPPTSSRTFSASHTSDDDDDDDDDDDQQPHGQGVSISSNDTKKVESMDTEQHSDTATMSVIESLADEHALLLTTDCVYLIRMPVDPDAIH</sequence>
<feature type="compositionally biased region" description="Basic and acidic residues" evidence="1">
    <location>
        <begin position="1"/>
        <end position="10"/>
    </location>
</feature>
<comment type="caution">
    <text evidence="2">The sequence shown here is derived from an EMBL/GenBank/DDBJ whole genome shotgun (WGS) entry which is preliminary data.</text>
</comment>
<feature type="compositionally biased region" description="Polar residues" evidence="1">
    <location>
        <begin position="37"/>
        <end position="46"/>
    </location>
</feature>
<feature type="compositionally biased region" description="Basic and acidic residues" evidence="1">
    <location>
        <begin position="73"/>
        <end position="86"/>
    </location>
</feature>
<accession>A0A820ZJ41</accession>
<evidence type="ECO:0000313" key="2">
    <source>
        <dbReference type="EMBL" id="CAF4566420.1"/>
    </source>
</evidence>
<feature type="compositionally biased region" description="Acidic residues" evidence="1">
    <location>
        <begin position="49"/>
        <end position="59"/>
    </location>
</feature>
<proteinExistence type="predicted"/>
<dbReference type="AlphaFoldDB" id="A0A820ZJ41"/>
<gene>
    <name evidence="2" type="ORF">OVN521_LOCUS43863</name>
</gene>
<name>A0A820ZJ41_9BILA</name>